<reference evidence="2 3" key="1">
    <citation type="journal article" date="2019" name="Int. J. Syst. Evol. Microbiol.">
        <title>The Global Catalogue of Microorganisms (GCM) 10K type strain sequencing project: providing services to taxonomists for standard genome sequencing and annotation.</title>
        <authorList>
            <consortium name="The Broad Institute Genomics Platform"/>
            <consortium name="The Broad Institute Genome Sequencing Center for Infectious Disease"/>
            <person name="Wu L."/>
            <person name="Ma J."/>
        </authorList>
    </citation>
    <scope>NUCLEOTIDE SEQUENCE [LARGE SCALE GENOMIC DNA]</scope>
    <source>
        <strain evidence="2 3">JCM 9731</strain>
    </source>
</reference>
<evidence type="ECO:0008006" key="4">
    <source>
        <dbReference type="Google" id="ProtNLM"/>
    </source>
</evidence>
<feature type="transmembrane region" description="Helical" evidence="1">
    <location>
        <begin position="7"/>
        <end position="28"/>
    </location>
</feature>
<organism evidence="2 3">
    <name type="scientific">Bacillus carboniphilus</name>
    <dbReference type="NCBI Taxonomy" id="86663"/>
    <lineage>
        <taxon>Bacteria</taxon>
        <taxon>Bacillati</taxon>
        <taxon>Bacillota</taxon>
        <taxon>Bacilli</taxon>
        <taxon>Bacillales</taxon>
        <taxon>Bacillaceae</taxon>
        <taxon>Bacillus</taxon>
    </lineage>
</organism>
<sequence>MKIIGPFMIIIGLAGLGFSIFEFLTLDFHEEPKYFWMSFAAMPIIFVGFILTMPAIQRKILRENEGLIKGQSRIIGEGFKEGFVGKQKYCTNCGHSQNINAKFCSECGASFKNE</sequence>
<keyword evidence="3" id="KW-1185">Reference proteome</keyword>
<dbReference type="Proteomes" id="UP001500782">
    <property type="component" value="Unassembled WGS sequence"/>
</dbReference>
<evidence type="ECO:0000313" key="3">
    <source>
        <dbReference type="Proteomes" id="UP001500782"/>
    </source>
</evidence>
<gene>
    <name evidence="2" type="ORF">GCM10008967_17880</name>
</gene>
<dbReference type="EMBL" id="BAAADJ010000019">
    <property type="protein sequence ID" value="GAA0327810.1"/>
    <property type="molecule type" value="Genomic_DNA"/>
</dbReference>
<evidence type="ECO:0000313" key="2">
    <source>
        <dbReference type="EMBL" id="GAA0327810.1"/>
    </source>
</evidence>
<keyword evidence="1" id="KW-1133">Transmembrane helix</keyword>
<comment type="caution">
    <text evidence="2">The sequence shown here is derived from an EMBL/GenBank/DDBJ whole genome shotgun (WGS) entry which is preliminary data.</text>
</comment>
<evidence type="ECO:0000256" key="1">
    <source>
        <dbReference type="SAM" id="Phobius"/>
    </source>
</evidence>
<protein>
    <recommendedName>
        <fullName evidence="4">Zinc-ribbon domain-containing protein</fullName>
    </recommendedName>
</protein>
<keyword evidence="1" id="KW-0472">Membrane</keyword>
<name>A0ABN0W7L7_9BACI</name>
<accession>A0ABN0W7L7</accession>
<proteinExistence type="predicted"/>
<feature type="transmembrane region" description="Helical" evidence="1">
    <location>
        <begin position="34"/>
        <end position="56"/>
    </location>
</feature>
<dbReference type="RefSeq" id="WP_343798324.1">
    <property type="nucleotide sequence ID" value="NZ_BAAADJ010000019.1"/>
</dbReference>
<keyword evidence="1" id="KW-0812">Transmembrane</keyword>